<dbReference type="InterPro" id="IPR029787">
    <property type="entry name" value="Nucleotide_cyclase"/>
</dbReference>
<keyword evidence="1" id="KW-1133">Transmembrane helix</keyword>
<name>A0A6V8NIN8_9ACTN</name>
<dbReference type="Proteomes" id="UP000588083">
    <property type="component" value="Unassembled WGS sequence"/>
</dbReference>
<dbReference type="AlphaFoldDB" id="A0A6V8NIN8"/>
<dbReference type="InterPro" id="IPR050469">
    <property type="entry name" value="Diguanylate_Cyclase"/>
</dbReference>
<feature type="domain" description="GGDEF" evidence="2">
    <location>
        <begin position="153"/>
        <end position="287"/>
    </location>
</feature>
<dbReference type="PROSITE" id="PS50887">
    <property type="entry name" value="GGDEF"/>
    <property type="match status" value="1"/>
</dbReference>
<dbReference type="GO" id="GO:0043709">
    <property type="term" value="P:cell adhesion involved in single-species biofilm formation"/>
    <property type="evidence" value="ECO:0007669"/>
    <property type="project" value="TreeGrafter"/>
</dbReference>
<proteinExistence type="predicted"/>
<dbReference type="InterPro" id="IPR043128">
    <property type="entry name" value="Rev_trsase/Diguanyl_cyclase"/>
</dbReference>
<evidence type="ECO:0000313" key="6">
    <source>
        <dbReference type="Proteomes" id="UP000569018"/>
    </source>
</evidence>
<feature type="transmembrane region" description="Helical" evidence="1">
    <location>
        <begin position="81"/>
        <end position="101"/>
    </location>
</feature>
<evidence type="ECO:0000313" key="7">
    <source>
        <dbReference type="Proteomes" id="UP000574717"/>
    </source>
</evidence>
<evidence type="ECO:0000313" key="4">
    <source>
        <dbReference type="EMBL" id="GFP29493.1"/>
    </source>
</evidence>
<dbReference type="Proteomes" id="UP000574717">
    <property type="component" value="Unassembled WGS sequence"/>
</dbReference>
<accession>A0A6V8NIN8</accession>
<dbReference type="SMART" id="SM00267">
    <property type="entry name" value="GGDEF"/>
    <property type="match status" value="1"/>
</dbReference>
<dbReference type="EMBL" id="BLSD01000203">
    <property type="protein sequence ID" value="GFP40324.1"/>
    <property type="molecule type" value="Genomic_DNA"/>
</dbReference>
<dbReference type="GO" id="GO:0052621">
    <property type="term" value="F:diguanylate cyclase activity"/>
    <property type="evidence" value="ECO:0007669"/>
    <property type="project" value="TreeGrafter"/>
</dbReference>
<organism evidence="3 7">
    <name type="scientific">Candidatus Hakubella thermalkaliphila</name>
    <dbReference type="NCBI Taxonomy" id="2754717"/>
    <lineage>
        <taxon>Bacteria</taxon>
        <taxon>Bacillati</taxon>
        <taxon>Actinomycetota</taxon>
        <taxon>Actinomycetota incertae sedis</taxon>
        <taxon>Candidatus Hakubellales</taxon>
        <taxon>Candidatus Hakubellaceae</taxon>
        <taxon>Candidatus Hakubella</taxon>
    </lineage>
</organism>
<dbReference type="Gene3D" id="3.30.70.270">
    <property type="match status" value="1"/>
</dbReference>
<dbReference type="InterPro" id="IPR000160">
    <property type="entry name" value="GGDEF_dom"/>
</dbReference>
<dbReference type="EMBL" id="BLRU01000236">
    <property type="protein sequence ID" value="GFP20073.1"/>
    <property type="molecule type" value="Genomic_DNA"/>
</dbReference>
<dbReference type="PANTHER" id="PTHR45138:SF9">
    <property type="entry name" value="DIGUANYLATE CYCLASE DGCM-RELATED"/>
    <property type="match status" value="1"/>
</dbReference>
<evidence type="ECO:0000259" key="2">
    <source>
        <dbReference type="PROSITE" id="PS50887"/>
    </source>
</evidence>
<feature type="transmembrane region" description="Helical" evidence="1">
    <location>
        <begin position="7"/>
        <end position="25"/>
    </location>
</feature>
<dbReference type="SUPFAM" id="SSF55073">
    <property type="entry name" value="Nucleotide cyclase"/>
    <property type="match status" value="1"/>
</dbReference>
<protein>
    <recommendedName>
        <fullName evidence="2">GGDEF domain-containing protein</fullName>
    </recommendedName>
</protein>
<keyword evidence="1" id="KW-0812">Transmembrane</keyword>
<reference evidence="6 7" key="1">
    <citation type="journal article" date="2020" name="Front. Microbiol.">
        <title>Single-cell genomics of novel Actinobacteria with the Wood-Ljungdahl pathway discovered in a serpentinizing system.</title>
        <authorList>
            <person name="Merino N."/>
            <person name="Kawai M."/>
            <person name="Boyd E.S."/>
            <person name="Colman D.R."/>
            <person name="McGlynn S.E."/>
            <person name="Nealson K.H."/>
            <person name="Kurokawa K."/>
            <person name="Hongoh Y."/>
        </authorList>
    </citation>
    <scope>NUCLEOTIDE SEQUENCE [LARGE SCALE GENOMIC DNA]</scope>
    <source>
        <strain evidence="3 7">S03</strain>
        <strain evidence="4 8">S34</strain>
        <strain evidence="5 6">S47</strain>
    </source>
</reference>
<evidence type="ECO:0000313" key="3">
    <source>
        <dbReference type="EMBL" id="GFP20073.1"/>
    </source>
</evidence>
<dbReference type="RefSeq" id="WP_176236231.1">
    <property type="nucleotide sequence ID" value="NZ_BLRU01000236.1"/>
</dbReference>
<feature type="transmembrane region" description="Helical" evidence="1">
    <location>
        <begin position="37"/>
        <end position="69"/>
    </location>
</feature>
<dbReference type="NCBIfam" id="TIGR00254">
    <property type="entry name" value="GGDEF"/>
    <property type="match status" value="1"/>
</dbReference>
<dbReference type="GO" id="GO:0005886">
    <property type="term" value="C:plasma membrane"/>
    <property type="evidence" value="ECO:0007669"/>
    <property type="project" value="TreeGrafter"/>
</dbReference>
<keyword evidence="1" id="KW-0472">Membrane</keyword>
<keyword evidence="8" id="KW-1185">Reference proteome</keyword>
<dbReference type="Proteomes" id="UP000569018">
    <property type="component" value="Unassembled WGS sequence"/>
</dbReference>
<gene>
    <name evidence="3" type="ORF">HKBW3S03_01576</name>
    <name evidence="4" type="ORF">HKBW3S34_00413</name>
    <name evidence="5" type="ORF">HKBW3S47_02020</name>
</gene>
<dbReference type="GO" id="GO:1902201">
    <property type="term" value="P:negative regulation of bacterial-type flagellum-dependent cell motility"/>
    <property type="evidence" value="ECO:0007669"/>
    <property type="project" value="TreeGrafter"/>
</dbReference>
<dbReference type="Pfam" id="PF00990">
    <property type="entry name" value="GGDEF"/>
    <property type="match status" value="1"/>
</dbReference>
<evidence type="ECO:0000313" key="5">
    <source>
        <dbReference type="EMBL" id="GFP40324.1"/>
    </source>
</evidence>
<sequence length="287" mass="31949">MKKTTKVRFIFVALILIALAASYSMLYLSGGKFLTEFFFLCGVILLSYLAGWPGSILVVVALSSGFLYVEDFQGELVRSNYWIAIGFLLLFVTAGLLSGYLSRLTKDLHLGISQYVRRIEELEARDHISGTLSKKRAADALELELQRARRYNHQLALLLIAIDGFQELVKNFGVDEGKRILLRVSEIIAESIRGVDIASRHGEHQFSVILPETPLNGAMVVAERIRRGVEETKIETGLGIKLKVTASIAITMFPDDAITNRDLIVLAEGVLKKCLEEGGNRFRSSRD</sequence>
<evidence type="ECO:0000313" key="8">
    <source>
        <dbReference type="Proteomes" id="UP000588083"/>
    </source>
</evidence>
<dbReference type="PANTHER" id="PTHR45138">
    <property type="entry name" value="REGULATORY COMPONENTS OF SENSORY TRANSDUCTION SYSTEM"/>
    <property type="match status" value="1"/>
</dbReference>
<dbReference type="CDD" id="cd01949">
    <property type="entry name" value="GGDEF"/>
    <property type="match status" value="1"/>
</dbReference>
<evidence type="ECO:0000256" key="1">
    <source>
        <dbReference type="SAM" id="Phobius"/>
    </source>
</evidence>
<comment type="caution">
    <text evidence="3">The sequence shown here is derived from an EMBL/GenBank/DDBJ whole genome shotgun (WGS) entry which is preliminary data.</text>
</comment>
<dbReference type="EMBL" id="BLRZ01000012">
    <property type="protein sequence ID" value="GFP29493.1"/>
    <property type="molecule type" value="Genomic_DNA"/>
</dbReference>